<accession>A0A1G2DBM2</accession>
<dbReference type="STRING" id="1798665.A2942_03390"/>
<protein>
    <submittedName>
        <fullName evidence="1">Uncharacterized protein</fullName>
    </submittedName>
</protein>
<name>A0A1G2DBM2_9BACT</name>
<evidence type="ECO:0000313" key="1">
    <source>
        <dbReference type="EMBL" id="OGZ11027.1"/>
    </source>
</evidence>
<dbReference type="Proteomes" id="UP000178534">
    <property type="component" value="Unassembled WGS sequence"/>
</dbReference>
<proteinExistence type="predicted"/>
<dbReference type="AlphaFoldDB" id="A0A1G2DBM2"/>
<evidence type="ECO:0000313" key="2">
    <source>
        <dbReference type="Proteomes" id="UP000178534"/>
    </source>
</evidence>
<gene>
    <name evidence="1" type="ORF">A2942_03390</name>
</gene>
<organism evidence="1 2">
    <name type="scientific">Candidatus Lloydbacteria bacterium RIFCSPLOWO2_01_FULL_50_20</name>
    <dbReference type="NCBI Taxonomy" id="1798665"/>
    <lineage>
        <taxon>Bacteria</taxon>
        <taxon>Candidatus Lloydiibacteriota</taxon>
    </lineage>
</organism>
<reference evidence="1 2" key="1">
    <citation type="journal article" date="2016" name="Nat. Commun.">
        <title>Thousands of microbial genomes shed light on interconnected biogeochemical processes in an aquifer system.</title>
        <authorList>
            <person name="Anantharaman K."/>
            <person name="Brown C.T."/>
            <person name="Hug L.A."/>
            <person name="Sharon I."/>
            <person name="Castelle C.J."/>
            <person name="Probst A.J."/>
            <person name="Thomas B.C."/>
            <person name="Singh A."/>
            <person name="Wilkins M.J."/>
            <person name="Karaoz U."/>
            <person name="Brodie E.L."/>
            <person name="Williams K.H."/>
            <person name="Hubbard S.S."/>
            <person name="Banfield J.F."/>
        </authorList>
    </citation>
    <scope>NUCLEOTIDE SEQUENCE [LARGE SCALE GENOMIC DNA]</scope>
</reference>
<sequence length="187" mass="22089">MHLLSRFSRWQLGTSRGLDTFVRKHLRDEGRFGDYRFVFHRGKPKTWLHAGIFCDGEYTIILARKVFGPFRDDIACISFHSPTIRNLVAEPGVIEVVQIQGVERKEQELKTLRWDRMLLEMLTILARESGFAEVRVQASRQNPWLQCVRDPDLYTKRKKVFHLRYDVLPKRMGFTPGEQYHTLMLKP</sequence>
<comment type="caution">
    <text evidence="1">The sequence shown here is derived from an EMBL/GenBank/DDBJ whole genome shotgun (WGS) entry which is preliminary data.</text>
</comment>
<dbReference type="EMBL" id="MHLP01000044">
    <property type="protein sequence ID" value="OGZ11027.1"/>
    <property type="molecule type" value="Genomic_DNA"/>
</dbReference>